<comment type="caution">
    <text evidence="10">The sequence shown here is derived from an EMBL/GenBank/DDBJ whole genome shotgun (WGS) entry which is preliminary data.</text>
</comment>
<evidence type="ECO:0000313" key="10">
    <source>
        <dbReference type="EMBL" id="KAG9344955.1"/>
    </source>
</evidence>
<feature type="compositionally biased region" description="Basic and acidic residues" evidence="9">
    <location>
        <begin position="192"/>
        <end position="230"/>
    </location>
</feature>
<dbReference type="EMBL" id="JAFBMS010000018">
    <property type="protein sequence ID" value="KAG9344955.1"/>
    <property type="molecule type" value="Genomic_DNA"/>
</dbReference>
<keyword evidence="11" id="KW-1185">Reference proteome</keyword>
<feature type="compositionally biased region" description="Pro residues" evidence="9">
    <location>
        <begin position="915"/>
        <end position="927"/>
    </location>
</feature>
<feature type="compositionally biased region" description="Low complexity" evidence="9">
    <location>
        <begin position="815"/>
        <end position="862"/>
    </location>
</feature>
<dbReference type="Proteomes" id="UP000824540">
    <property type="component" value="Unassembled WGS sequence"/>
</dbReference>
<feature type="compositionally biased region" description="Low complexity" evidence="9">
    <location>
        <begin position="499"/>
        <end position="543"/>
    </location>
</feature>
<dbReference type="InterPro" id="IPR002951">
    <property type="entry name" value="Atrophin-like"/>
</dbReference>
<feature type="region of interest" description="Disordered" evidence="9">
    <location>
        <begin position="60"/>
        <end position="936"/>
    </location>
</feature>
<feature type="compositionally biased region" description="Basic and acidic residues" evidence="9">
    <location>
        <begin position="661"/>
        <end position="672"/>
    </location>
</feature>
<feature type="compositionally biased region" description="Basic and acidic residues" evidence="9">
    <location>
        <begin position="439"/>
        <end position="452"/>
    </location>
</feature>
<feature type="compositionally biased region" description="Pro residues" evidence="9">
    <location>
        <begin position="750"/>
        <end position="759"/>
    </location>
</feature>
<feature type="region of interest" description="Disordered" evidence="9">
    <location>
        <begin position="1"/>
        <end position="47"/>
    </location>
</feature>
<feature type="compositionally biased region" description="Polar residues" evidence="9">
    <location>
        <begin position="785"/>
        <end position="794"/>
    </location>
</feature>
<feature type="compositionally biased region" description="Low complexity" evidence="9">
    <location>
        <begin position="869"/>
        <end position="881"/>
    </location>
</feature>
<dbReference type="Pfam" id="PF03154">
    <property type="entry name" value="Atrophin-1"/>
    <property type="match status" value="1"/>
</dbReference>
<feature type="compositionally biased region" description="Polar residues" evidence="9">
    <location>
        <begin position="277"/>
        <end position="295"/>
    </location>
</feature>
<feature type="compositionally biased region" description="Gly residues" evidence="9">
    <location>
        <begin position="411"/>
        <end position="428"/>
    </location>
</feature>
<keyword evidence="7" id="KW-0804">Transcription</keyword>
<feature type="compositionally biased region" description="Polar residues" evidence="9">
    <location>
        <begin position="358"/>
        <end position="369"/>
    </location>
</feature>
<feature type="compositionally biased region" description="Polar residues" evidence="9">
    <location>
        <begin position="456"/>
        <end position="471"/>
    </location>
</feature>
<feature type="compositionally biased region" description="Low complexity" evidence="9">
    <location>
        <begin position="166"/>
        <end position="191"/>
    </location>
</feature>
<dbReference type="AlphaFoldDB" id="A0A8T2NXA1"/>
<feature type="compositionally biased region" description="Low complexity" evidence="9">
    <location>
        <begin position="134"/>
        <end position="157"/>
    </location>
</feature>
<dbReference type="OrthoDB" id="6147534at2759"/>
<keyword evidence="5" id="KW-0007">Acetylation</keyword>
<feature type="compositionally biased region" description="Pro residues" evidence="9">
    <location>
        <begin position="698"/>
        <end position="717"/>
    </location>
</feature>
<feature type="compositionally biased region" description="Gly residues" evidence="9">
    <location>
        <begin position="29"/>
        <end position="42"/>
    </location>
</feature>
<feature type="compositionally biased region" description="Basic and acidic residues" evidence="9">
    <location>
        <begin position="399"/>
        <end position="409"/>
    </location>
</feature>
<evidence type="ECO:0008006" key="12">
    <source>
        <dbReference type="Google" id="ProtNLM"/>
    </source>
</evidence>
<dbReference type="PANTHER" id="PTHR13859:SF9">
    <property type="entry name" value="ATROPHIN-1"/>
    <property type="match status" value="1"/>
</dbReference>
<reference evidence="10" key="1">
    <citation type="thesis" date="2021" institute="BYU ScholarsArchive" country="Provo, UT, USA">
        <title>Applications of and Algorithms for Genome Assembly and Genomic Analyses with an Emphasis on Marine Teleosts.</title>
        <authorList>
            <person name="Pickett B.D."/>
        </authorList>
    </citation>
    <scope>NUCLEOTIDE SEQUENCE</scope>
    <source>
        <strain evidence="10">HI-2016</strain>
    </source>
</reference>
<keyword evidence="3" id="KW-0597">Phosphoprotein</keyword>
<accession>A0A8T2NXA1</accession>
<evidence type="ECO:0000256" key="7">
    <source>
        <dbReference type="ARBA" id="ARBA00023163"/>
    </source>
</evidence>
<organism evidence="10 11">
    <name type="scientific">Albula glossodonta</name>
    <name type="common">roundjaw bonefish</name>
    <dbReference type="NCBI Taxonomy" id="121402"/>
    <lineage>
        <taxon>Eukaryota</taxon>
        <taxon>Metazoa</taxon>
        <taxon>Chordata</taxon>
        <taxon>Craniata</taxon>
        <taxon>Vertebrata</taxon>
        <taxon>Euteleostomi</taxon>
        <taxon>Actinopterygii</taxon>
        <taxon>Neopterygii</taxon>
        <taxon>Teleostei</taxon>
        <taxon>Albuliformes</taxon>
        <taxon>Albulidae</taxon>
        <taxon>Albula</taxon>
    </lineage>
</organism>
<comment type="subcellular location">
    <subcellularLocation>
        <location evidence="1">Nucleus</location>
    </subcellularLocation>
</comment>
<gene>
    <name evidence="10" type="ORF">JZ751_009495</name>
</gene>
<evidence type="ECO:0000256" key="2">
    <source>
        <dbReference type="ARBA" id="ARBA00022499"/>
    </source>
</evidence>
<evidence type="ECO:0000256" key="6">
    <source>
        <dbReference type="ARBA" id="ARBA00023015"/>
    </source>
</evidence>
<evidence type="ECO:0000256" key="5">
    <source>
        <dbReference type="ARBA" id="ARBA00022990"/>
    </source>
</evidence>
<feature type="compositionally biased region" description="Polar residues" evidence="9">
    <location>
        <begin position="256"/>
        <end position="265"/>
    </location>
</feature>
<evidence type="ECO:0000256" key="3">
    <source>
        <dbReference type="ARBA" id="ARBA00022553"/>
    </source>
</evidence>
<dbReference type="GO" id="GO:0005634">
    <property type="term" value="C:nucleus"/>
    <property type="evidence" value="ECO:0007669"/>
    <property type="project" value="UniProtKB-SubCell"/>
</dbReference>
<evidence type="ECO:0000256" key="1">
    <source>
        <dbReference type="ARBA" id="ARBA00004123"/>
    </source>
</evidence>
<feature type="compositionally biased region" description="Pro residues" evidence="9">
    <location>
        <begin position="371"/>
        <end position="381"/>
    </location>
</feature>
<keyword evidence="6" id="KW-0805">Transcription regulation</keyword>
<evidence type="ECO:0000313" key="11">
    <source>
        <dbReference type="Proteomes" id="UP000824540"/>
    </source>
</evidence>
<dbReference type="PANTHER" id="PTHR13859">
    <property type="entry name" value="ATROPHIN-RELATED"/>
    <property type="match status" value="1"/>
</dbReference>
<keyword evidence="8" id="KW-0539">Nucleus</keyword>
<evidence type="ECO:0000256" key="8">
    <source>
        <dbReference type="ARBA" id="ARBA00023242"/>
    </source>
</evidence>
<feature type="compositionally biased region" description="Polar residues" evidence="9">
    <location>
        <begin position="802"/>
        <end position="814"/>
    </location>
</feature>
<sequence>MSTYSANERQRRKSGRGREKGHASLNIIVGGGGGAVRRGGAGAHTPVPLVLNGVTGKQASVEDLAGGRVNRRSQGHDSSESEGEGLVPPPKRQKAQDSSSSNQPPPPHPVDTSTTIPPPPSGTSQSRESDNEDGQSQGSRSSVGGSLANSSSSLSSGRDIDQDNRSSSPSLSASPLASLDSESDSPDSPKQGQRERDRGREGAQMKSGGDERRATGRGEESGGLERRDGDGAMEDDAPILKTSSSLAPSLRGMGDSVSNGSNRKSYFSLESKLTNKDYPNTEGTPSGNRVSSKTGATCAPKGVSGGPEYSHANPGAPHPPPLPPPPALKPLELGQNLQTDSKPDKMERGDKAVADKTTPPSLLPQITSLPQPAPPPPPPPPHPHHYSPVGWTTGGMHPGTEKERGREEGEQGSGRDGAGSGSGSGPGQGARDYGPAFPSRERDREREREPGREFALQNQSQTQARDFNPSGSGHPKKEKEGGRWGEFTGQLRDAGGNGNPNNSSNNGATAAPSSGSAPALAGGLPTAPLLGRDASASPQSSNPSHPPSLAPISQPQGPSNRDYPPPPSVEFSLQQQQQIQSSQSSSSSSSSSSGSDALAPHFLREYPPAVPPSSVPLSAPAREYPSPTSVGVGLGRDYPGGPQLPLSSHPHYPGQTAPSQGRERDRERERDGGSAGLYSNRSGQPPSLSPSSSSSCHPRPPSAPYPAPPPPPLPPPSSSLSQPLPPSSLGGGGHTRPGGAYHSSNQTLTPPTPLSPLPSPSANQIPGFPSFPPSSSANAALPTSGPATTCSASFRPSPYHSGLSSHTSFNASYHTNGNGANNLASNSSNSGSASAHGTASGSNSNSNTHSHSLSPQSSTSTTKIHPSHGNPGNSVSVPPSSTSLPGEGLTDSSTAPPPPPVIKEEPMEEREETDSPPPILRSPSPDPKPVDIPIHASQSARFHRVLDRGSGNSCARSDVLFVPLDGGKTWTEVKRGGSR</sequence>
<feature type="compositionally biased region" description="Low complexity" evidence="9">
    <location>
        <begin position="682"/>
        <end position="697"/>
    </location>
</feature>
<feature type="compositionally biased region" description="Low complexity" evidence="9">
    <location>
        <begin position="572"/>
        <end position="595"/>
    </location>
</feature>
<name>A0A8T2NXA1_9TELE</name>
<evidence type="ECO:0000256" key="4">
    <source>
        <dbReference type="ARBA" id="ARBA00022843"/>
    </source>
</evidence>
<evidence type="ECO:0000256" key="9">
    <source>
        <dbReference type="SAM" id="MobiDB-lite"/>
    </source>
</evidence>
<dbReference type="GO" id="GO:0003714">
    <property type="term" value="F:transcription corepressor activity"/>
    <property type="evidence" value="ECO:0007669"/>
    <property type="project" value="TreeGrafter"/>
</dbReference>
<protein>
    <recommendedName>
        <fullName evidence="12">Atrophin-1</fullName>
    </recommendedName>
</protein>
<keyword evidence="2" id="KW-1017">Isopeptide bond</keyword>
<proteinExistence type="predicted"/>
<feature type="compositionally biased region" description="Pro residues" evidence="9">
    <location>
        <begin position="316"/>
        <end position="328"/>
    </location>
</feature>
<keyword evidence="4" id="KW-0832">Ubl conjugation</keyword>
<feature type="compositionally biased region" description="Basic and acidic residues" evidence="9">
    <location>
        <begin position="341"/>
        <end position="354"/>
    </location>
</feature>